<keyword evidence="2" id="KW-1185">Reference proteome</keyword>
<protein>
    <submittedName>
        <fullName evidence="1">Uncharacterized protein</fullName>
    </submittedName>
</protein>
<organism evidence="1 2">
    <name type="scientific">Batillaria attramentaria</name>
    <dbReference type="NCBI Taxonomy" id="370345"/>
    <lineage>
        <taxon>Eukaryota</taxon>
        <taxon>Metazoa</taxon>
        <taxon>Spiralia</taxon>
        <taxon>Lophotrochozoa</taxon>
        <taxon>Mollusca</taxon>
        <taxon>Gastropoda</taxon>
        <taxon>Caenogastropoda</taxon>
        <taxon>Sorbeoconcha</taxon>
        <taxon>Cerithioidea</taxon>
        <taxon>Batillariidae</taxon>
        <taxon>Batillaria</taxon>
    </lineage>
</organism>
<dbReference type="Proteomes" id="UP001519460">
    <property type="component" value="Unassembled WGS sequence"/>
</dbReference>
<feature type="non-terminal residue" evidence="1">
    <location>
        <position position="111"/>
    </location>
</feature>
<name>A0ABD0KE25_9CAEN</name>
<accession>A0ABD0KE25</accession>
<proteinExistence type="predicted"/>
<dbReference type="AlphaFoldDB" id="A0ABD0KE25"/>
<evidence type="ECO:0000313" key="2">
    <source>
        <dbReference type="Proteomes" id="UP001519460"/>
    </source>
</evidence>
<sequence length="111" mass="12427">MLGGLDGIVIEPTYDAVNNFAMLEIRHCETRIKFRAFDPTRPKHQRQLPGVTIQAPQDALFPGHAEGFYPQSACGTPADGRLLYRNRAEELGLVDDDTAIIYDILTEKPEQ</sequence>
<evidence type="ECO:0000313" key="1">
    <source>
        <dbReference type="EMBL" id="KAK7485355.1"/>
    </source>
</evidence>
<reference evidence="1 2" key="1">
    <citation type="journal article" date="2023" name="Sci. Data">
        <title>Genome assembly of the Korean intertidal mud-creeper Batillaria attramentaria.</title>
        <authorList>
            <person name="Patra A.K."/>
            <person name="Ho P.T."/>
            <person name="Jun S."/>
            <person name="Lee S.J."/>
            <person name="Kim Y."/>
            <person name="Won Y.J."/>
        </authorList>
    </citation>
    <scope>NUCLEOTIDE SEQUENCE [LARGE SCALE GENOMIC DNA]</scope>
    <source>
        <strain evidence="1">Wonlab-2016</strain>
    </source>
</reference>
<comment type="caution">
    <text evidence="1">The sequence shown here is derived from an EMBL/GenBank/DDBJ whole genome shotgun (WGS) entry which is preliminary data.</text>
</comment>
<gene>
    <name evidence="1" type="ORF">BaRGS_00023454</name>
</gene>
<dbReference type="EMBL" id="JACVVK020000196">
    <property type="protein sequence ID" value="KAK7485355.1"/>
    <property type="molecule type" value="Genomic_DNA"/>
</dbReference>